<dbReference type="HOGENOM" id="CLU_1142797_0_0_1"/>
<dbReference type="Proteomes" id="UP000001072">
    <property type="component" value="Unassembled WGS sequence"/>
</dbReference>
<dbReference type="AlphaFoldDB" id="F4SDH3"/>
<accession>F4SDH3</accession>
<dbReference type="InParanoid" id="F4SDH3"/>
<protein>
    <submittedName>
        <fullName evidence="1">Uncharacterized protein</fullName>
    </submittedName>
</protein>
<sequence length="229" mass="25502">MANPPDPRMRLNFSGVFRFDSNALQVYATPPHYFRSSIYLPVPGTWNREVFVQAGELTASLATARAVFFAAEVYPRHPTRDSILLLDPGSVVELDDYACQLPPPAPIVTVQSRGHVVSLARRTASAQDYDRWIIVALHNAWDESLAQVTHFNVIYEASLELVAQIGIRRLSTGTIASFYGVVLHYLRRRGNWVVELGLSQGYDAGRWRVEVGGSIALIPPSSEFREMSG</sequence>
<evidence type="ECO:0000313" key="1">
    <source>
        <dbReference type="EMBL" id="EGF97302.1"/>
    </source>
</evidence>
<dbReference type="RefSeq" id="XP_007419427.1">
    <property type="nucleotide sequence ID" value="XM_007419365.1"/>
</dbReference>
<name>F4SDH3_MELLP</name>
<reference evidence="2" key="1">
    <citation type="journal article" date="2011" name="Proc. Natl. Acad. Sci. U.S.A.">
        <title>Obligate biotrophy features unraveled by the genomic analysis of rust fungi.</title>
        <authorList>
            <person name="Duplessis S."/>
            <person name="Cuomo C.A."/>
            <person name="Lin Y.-C."/>
            <person name="Aerts A."/>
            <person name="Tisserant E."/>
            <person name="Veneault-Fourrey C."/>
            <person name="Joly D.L."/>
            <person name="Hacquard S."/>
            <person name="Amselem J."/>
            <person name="Cantarel B.L."/>
            <person name="Chiu R."/>
            <person name="Coutinho P.M."/>
            <person name="Feau N."/>
            <person name="Field M."/>
            <person name="Frey P."/>
            <person name="Gelhaye E."/>
            <person name="Goldberg J."/>
            <person name="Grabherr M.G."/>
            <person name="Kodira C.D."/>
            <person name="Kohler A."/>
            <person name="Kuees U."/>
            <person name="Lindquist E.A."/>
            <person name="Lucas S.M."/>
            <person name="Mago R."/>
            <person name="Mauceli E."/>
            <person name="Morin E."/>
            <person name="Murat C."/>
            <person name="Pangilinan J.L."/>
            <person name="Park R."/>
            <person name="Pearson M."/>
            <person name="Quesneville H."/>
            <person name="Rouhier N."/>
            <person name="Sakthikumar S."/>
            <person name="Salamov A.A."/>
            <person name="Schmutz J."/>
            <person name="Selles B."/>
            <person name="Shapiro H."/>
            <person name="Tanguay P."/>
            <person name="Tuskan G.A."/>
            <person name="Henrissat B."/>
            <person name="Van de Peer Y."/>
            <person name="Rouze P."/>
            <person name="Ellis J.G."/>
            <person name="Dodds P.N."/>
            <person name="Schein J.E."/>
            <person name="Zhong S."/>
            <person name="Hamelin R.C."/>
            <person name="Grigoriev I.V."/>
            <person name="Szabo L.J."/>
            <person name="Martin F."/>
        </authorList>
    </citation>
    <scope>NUCLEOTIDE SEQUENCE [LARGE SCALE GENOMIC DNA]</scope>
    <source>
        <strain evidence="2">98AG31 / pathotype 3-4-7</strain>
    </source>
</reference>
<keyword evidence="2" id="KW-1185">Reference proteome</keyword>
<organism evidence="2">
    <name type="scientific">Melampsora larici-populina (strain 98AG31 / pathotype 3-4-7)</name>
    <name type="common">Poplar leaf rust fungus</name>
    <dbReference type="NCBI Taxonomy" id="747676"/>
    <lineage>
        <taxon>Eukaryota</taxon>
        <taxon>Fungi</taxon>
        <taxon>Dikarya</taxon>
        <taxon>Basidiomycota</taxon>
        <taxon>Pucciniomycotina</taxon>
        <taxon>Pucciniomycetes</taxon>
        <taxon>Pucciniales</taxon>
        <taxon>Melampsoraceae</taxon>
        <taxon>Melampsora</taxon>
    </lineage>
</organism>
<evidence type="ECO:0000313" key="2">
    <source>
        <dbReference type="Proteomes" id="UP000001072"/>
    </source>
</evidence>
<dbReference type="VEuPathDB" id="FungiDB:MELLADRAFT_70076"/>
<dbReference type="KEGG" id="mlr:MELLADRAFT_70076"/>
<gene>
    <name evidence="1" type="ORF">MELLADRAFT_70076</name>
</gene>
<dbReference type="GeneID" id="18931413"/>
<proteinExistence type="predicted"/>
<dbReference type="EMBL" id="GL883257">
    <property type="protein sequence ID" value="EGF97302.1"/>
    <property type="molecule type" value="Genomic_DNA"/>
</dbReference>